<reference evidence="1" key="1">
    <citation type="submission" date="2023-01" db="EMBL/GenBank/DDBJ databases">
        <title>Genome analysis of 13 Lactobacillus isolated from gut of wild boar.</title>
        <authorList>
            <person name="Papp P."/>
            <person name="Libisch B."/>
            <person name="Nagy T."/>
            <person name="Olasz F."/>
        </authorList>
    </citation>
    <scope>NUCLEOTIDE SEQUENCE</scope>
    <source>
        <strain evidence="1">F146</strain>
    </source>
</reference>
<organism evidence="1 2">
    <name type="scientific">Limosilactobacillus mucosae</name>
    <name type="common">Lactobacillus mucosae</name>
    <dbReference type="NCBI Taxonomy" id="97478"/>
    <lineage>
        <taxon>Bacteria</taxon>
        <taxon>Bacillati</taxon>
        <taxon>Bacillota</taxon>
        <taxon>Bacilli</taxon>
        <taxon>Lactobacillales</taxon>
        <taxon>Lactobacillaceae</taxon>
        <taxon>Limosilactobacillus</taxon>
    </lineage>
</organism>
<proteinExistence type="predicted"/>
<dbReference type="Proteomes" id="UP001220670">
    <property type="component" value="Unassembled WGS sequence"/>
</dbReference>
<evidence type="ECO:0000313" key="2">
    <source>
        <dbReference type="Proteomes" id="UP001220670"/>
    </source>
</evidence>
<protein>
    <submittedName>
        <fullName evidence="1">Uncharacterized protein</fullName>
    </submittedName>
</protein>
<dbReference type="RefSeq" id="WP_272225741.1">
    <property type="nucleotide sequence ID" value="NZ_JAQONE010000005.1"/>
</dbReference>
<name>A0AAJ1HQY8_LIMMU</name>
<dbReference type="EMBL" id="JAQONE010000005">
    <property type="protein sequence ID" value="MDC2829081.1"/>
    <property type="molecule type" value="Genomic_DNA"/>
</dbReference>
<comment type="caution">
    <text evidence="1">The sequence shown here is derived from an EMBL/GenBank/DDBJ whole genome shotgun (WGS) entry which is preliminary data.</text>
</comment>
<sequence length="138" mass="16153">MQYAESLITSKVDTLESVMASVLDSLDVSEEKDDEQYYQQFAATYLELWFEDYFVEPKIGKRSGDDYTVSEFLKLTDHWIKNSDKIHKGVRKAYMSSCKDGLLKAIGAKPDMAEDLIWEYSSYYEKHKLKHSKKKNRN</sequence>
<gene>
    <name evidence="1" type="ORF">PO250_01860</name>
</gene>
<evidence type="ECO:0000313" key="1">
    <source>
        <dbReference type="EMBL" id="MDC2829081.1"/>
    </source>
</evidence>
<dbReference type="AlphaFoldDB" id="A0AAJ1HQY8"/>
<accession>A0AAJ1HQY8</accession>